<gene>
    <name evidence="2" type="ORF">Tsubulata_013426</name>
</gene>
<feature type="transmembrane region" description="Helical" evidence="1">
    <location>
        <begin position="12"/>
        <end position="30"/>
    </location>
</feature>
<dbReference type="PANTHER" id="PTHR33430:SF7">
    <property type="entry name" value="OS07G0240400 PROTEIN"/>
    <property type="match status" value="1"/>
</dbReference>
<feature type="transmembrane region" description="Helical" evidence="1">
    <location>
        <begin position="117"/>
        <end position="138"/>
    </location>
</feature>
<keyword evidence="3" id="KW-1185">Reference proteome</keyword>
<name>A0A9Q0JDB7_9ROSI</name>
<sequence length="185" mass="19271">MTTSIHITALDGIINVNSLFTLAVFLGLAWNPADPTSTLTNPSDPTTCPPGPNVAESLIAFHVYSFSSFLFSSLVALALKQAIRIARTSPPSSAAAIHLPYISESLQAQVNKNLLRVGMLVSGIGSVVGCVCLMLALVDVVQFKVGTLGCATGTGHSYAAVVPLVILVPVALLGYVAVVLYAFTR</sequence>
<dbReference type="EMBL" id="JAKUCV010004077">
    <property type="protein sequence ID" value="KAJ4836550.1"/>
    <property type="molecule type" value="Genomic_DNA"/>
</dbReference>
<dbReference type="PANTHER" id="PTHR33430">
    <property type="entry name" value="MATERNAL EFFECT EMBRYO ARREST PROTEIN"/>
    <property type="match status" value="1"/>
</dbReference>
<organism evidence="2 3">
    <name type="scientific">Turnera subulata</name>
    <dbReference type="NCBI Taxonomy" id="218843"/>
    <lineage>
        <taxon>Eukaryota</taxon>
        <taxon>Viridiplantae</taxon>
        <taxon>Streptophyta</taxon>
        <taxon>Embryophyta</taxon>
        <taxon>Tracheophyta</taxon>
        <taxon>Spermatophyta</taxon>
        <taxon>Magnoliopsida</taxon>
        <taxon>eudicotyledons</taxon>
        <taxon>Gunneridae</taxon>
        <taxon>Pentapetalae</taxon>
        <taxon>rosids</taxon>
        <taxon>fabids</taxon>
        <taxon>Malpighiales</taxon>
        <taxon>Passifloraceae</taxon>
        <taxon>Turnera</taxon>
    </lineage>
</organism>
<feature type="transmembrane region" description="Helical" evidence="1">
    <location>
        <begin position="158"/>
        <end position="183"/>
    </location>
</feature>
<evidence type="ECO:0000313" key="3">
    <source>
        <dbReference type="Proteomes" id="UP001141552"/>
    </source>
</evidence>
<evidence type="ECO:0008006" key="4">
    <source>
        <dbReference type="Google" id="ProtNLM"/>
    </source>
</evidence>
<keyword evidence="1" id="KW-1133">Transmembrane helix</keyword>
<evidence type="ECO:0000256" key="1">
    <source>
        <dbReference type="SAM" id="Phobius"/>
    </source>
</evidence>
<dbReference type="AlphaFoldDB" id="A0A9Q0JDB7"/>
<evidence type="ECO:0000313" key="2">
    <source>
        <dbReference type="EMBL" id="KAJ4836550.1"/>
    </source>
</evidence>
<reference evidence="2" key="1">
    <citation type="submission" date="2022-02" db="EMBL/GenBank/DDBJ databases">
        <authorList>
            <person name="Henning P.M."/>
            <person name="McCubbin A.G."/>
            <person name="Shore J.S."/>
        </authorList>
    </citation>
    <scope>NUCLEOTIDE SEQUENCE</scope>
    <source>
        <strain evidence="2">F60SS</strain>
        <tissue evidence="2">Leaves</tissue>
    </source>
</reference>
<accession>A0A9Q0JDB7</accession>
<dbReference type="OrthoDB" id="666653at2759"/>
<reference evidence="2" key="2">
    <citation type="journal article" date="2023" name="Plants (Basel)">
        <title>Annotation of the Turnera subulata (Passifloraceae) Draft Genome Reveals the S-Locus Evolved after the Divergence of Turneroideae from Passifloroideae in a Stepwise Manner.</title>
        <authorList>
            <person name="Henning P.M."/>
            <person name="Roalson E.H."/>
            <person name="Mir W."/>
            <person name="McCubbin A.G."/>
            <person name="Shore J.S."/>
        </authorList>
    </citation>
    <scope>NUCLEOTIDE SEQUENCE</scope>
    <source>
        <strain evidence="2">F60SS</strain>
    </source>
</reference>
<dbReference type="Proteomes" id="UP001141552">
    <property type="component" value="Unassembled WGS sequence"/>
</dbReference>
<keyword evidence="1" id="KW-0812">Transmembrane</keyword>
<proteinExistence type="predicted"/>
<comment type="caution">
    <text evidence="2">The sequence shown here is derived from an EMBL/GenBank/DDBJ whole genome shotgun (WGS) entry which is preliminary data.</text>
</comment>
<keyword evidence="1" id="KW-0472">Membrane</keyword>
<protein>
    <recommendedName>
        <fullName evidence="4">Maternal effect embryo arrest 60</fullName>
    </recommendedName>
</protein>
<feature type="transmembrane region" description="Helical" evidence="1">
    <location>
        <begin position="59"/>
        <end position="79"/>
    </location>
</feature>